<comment type="caution">
    <text evidence="4">The sequence shown here is derived from an EMBL/GenBank/DDBJ whole genome shotgun (WGS) entry which is preliminary data.</text>
</comment>
<feature type="compositionally biased region" description="Low complexity" evidence="2">
    <location>
        <begin position="60"/>
        <end position="83"/>
    </location>
</feature>
<dbReference type="SMART" id="SM00646">
    <property type="entry name" value="Ami_3"/>
    <property type="match status" value="1"/>
</dbReference>
<dbReference type="InterPro" id="IPR002508">
    <property type="entry name" value="MurNAc-LAA_cat"/>
</dbReference>
<evidence type="ECO:0000256" key="2">
    <source>
        <dbReference type="SAM" id="MobiDB-lite"/>
    </source>
</evidence>
<dbReference type="CDD" id="cd02696">
    <property type="entry name" value="MurNAc-LAA"/>
    <property type="match status" value="1"/>
</dbReference>
<feature type="region of interest" description="Disordered" evidence="2">
    <location>
        <begin position="42"/>
        <end position="83"/>
    </location>
</feature>
<evidence type="ECO:0000256" key="1">
    <source>
        <dbReference type="ARBA" id="ARBA00022801"/>
    </source>
</evidence>
<sequence length="302" mass="31626">MSKLQTSVIAALLAFGAVSLVIAYAQVPEGSSRESALLPAAQTETVPSVVPSSTEANLTPSESAIAPQSSQSQPAQANTPDVAAAVPASVSRGLIYLDPGHQRKGNAQQEPVSPGSRETKAKVTGGTRGVATGKPEYVLNLEVAVLLKEALIARGFEVQMTREDHDVDISNAERAEMANAADAQLAVRIHADGNDSPKAKGFSVLYPDAGVRSTQSIQPASQMAAAAILEALKAGTDAASRGMVARSDLSGFNWSKVPVVLIELGFMTNPTEDKQLSEPEYQQQLADAIADGIDSYMKNKED</sequence>
<dbReference type="EMBL" id="JAOQIO010000103">
    <property type="protein sequence ID" value="MCU6796389.1"/>
    <property type="molecule type" value="Genomic_DNA"/>
</dbReference>
<dbReference type="Proteomes" id="UP001652445">
    <property type="component" value="Unassembled WGS sequence"/>
</dbReference>
<dbReference type="Gene3D" id="3.40.630.40">
    <property type="entry name" value="Zn-dependent exopeptidases"/>
    <property type="match status" value="1"/>
</dbReference>
<evidence type="ECO:0000313" key="5">
    <source>
        <dbReference type="Proteomes" id="UP001652445"/>
    </source>
</evidence>
<feature type="domain" description="MurNAc-LAA" evidence="3">
    <location>
        <begin position="175"/>
        <end position="294"/>
    </location>
</feature>
<gene>
    <name evidence="4" type="ORF">OB236_30125</name>
</gene>
<evidence type="ECO:0000313" key="4">
    <source>
        <dbReference type="EMBL" id="MCU6796389.1"/>
    </source>
</evidence>
<protein>
    <submittedName>
        <fullName evidence="4">N-acetylmuramoyl-L-alanine amidase</fullName>
    </submittedName>
</protein>
<feature type="region of interest" description="Disordered" evidence="2">
    <location>
        <begin position="98"/>
        <end position="128"/>
    </location>
</feature>
<organism evidence="4 5">
    <name type="scientific">Paenibacillus baimaensis</name>
    <dbReference type="NCBI Taxonomy" id="2982185"/>
    <lineage>
        <taxon>Bacteria</taxon>
        <taxon>Bacillati</taxon>
        <taxon>Bacillota</taxon>
        <taxon>Bacilli</taxon>
        <taxon>Bacillales</taxon>
        <taxon>Paenibacillaceae</taxon>
        <taxon>Paenibacillus</taxon>
    </lineage>
</organism>
<keyword evidence="1" id="KW-0378">Hydrolase</keyword>
<dbReference type="InterPro" id="IPR050695">
    <property type="entry name" value="N-acetylmuramoyl_amidase_3"/>
</dbReference>
<proteinExistence type="predicted"/>
<evidence type="ECO:0000259" key="3">
    <source>
        <dbReference type="SMART" id="SM00646"/>
    </source>
</evidence>
<feature type="compositionally biased region" description="Polar residues" evidence="2">
    <location>
        <begin position="42"/>
        <end position="59"/>
    </location>
</feature>
<dbReference type="SUPFAM" id="SSF53187">
    <property type="entry name" value="Zn-dependent exopeptidases"/>
    <property type="match status" value="1"/>
</dbReference>
<name>A0ABT2URR5_9BACL</name>
<dbReference type="RefSeq" id="WP_262687208.1">
    <property type="nucleotide sequence ID" value="NZ_JAOQIO010000103.1"/>
</dbReference>
<reference evidence="4 5" key="1">
    <citation type="submission" date="2022-09" db="EMBL/GenBank/DDBJ databases">
        <authorList>
            <person name="Han X.L."/>
            <person name="Wang Q."/>
            <person name="Lu T."/>
        </authorList>
    </citation>
    <scope>NUCLEOTIDE SEQUENCE [LARGE SCALE GENOMIC DNA]</scope>
    <source>
        <strain evidence="4 5">WQ 127069</strain>
    </source>
</reference>
<accession>A0ABT2URR5</accession>
<dbReference type="PANTHER" id="PTHR30404:SF0">
    <property type="entry name" value="N-ACETYLMURAMOYL-L-ALANINE AMIDASE AMIC"/>
    <property type="match status" value="1"/>
</dbReference>
<dbReference type="PANTHER" id="PTHR30404">
    <property type="entry name" value="N-ACETYLMURAMOYL-L-ALANINE AMIDASE"/>
    <property type="match status" value="1"/>
</dbReference>
<dbReference type="Pfam" id="PF01520">
    <property type="entry name" value="Amidase_3"/>
    <property type="match status" value="1"/>
</dbReference>
<keyword evidence="5" id="KW-1185">Reference proteome</keyword>